<dbReference type="Proteomes" id="UP000268844">
    <property type="component" value="Unassembled WGS sequence"/>
</dbReference>
<dbReference type="AlphaFoldDB" id="A0A3S4CQN5"/>
<accession>A0A3S4CQN5</accession>
<evidence type="ECO:0000313" key="2">
    <source>
        <dbReference type="Proteomes" id="UP000268844"/>
    </source>
</evidence>
<name>A0A3S4CQN5_9HYPH</name>
<dbReference type="Pfam" id="PF20306">
    <property type="entry name" value="Sp-DndD"/>
    <property type="match status" value="1"/>
</dbReference>
<organism evidence="1 2">
    <name type="scientific">Devosia equisanguinis</name>
    <dbReference type="NCBI Taxonomy" id="2490941"/>
    <lineage>
        <taxon>Bacteria</taxon>
        <taxon>Pseudomonadati</taxon>
        <taxon>Pseudomonadota</taxon>
        <taxon>Alphaproteobacteria</taxon>
        <taxon>Hyphomicrobiales</taxon>
        <taxon>Devosiaceae</taxon>
        <taxon>Devosia</taxon>
    </lineage>
</organism>
<keyword evidence="2" id="KW-1185">Reference proteome</keyword>
<gene>
    <name evidence="1" type="ORF">DEVEQU_01010</name>
</gene>
<reference evidence="1 2" key="1">
    <citation type="submission" date="2018-12" db="EMBL/GenBank/DDBJ databases">
        <authorList>
            <person name="Criscuolo A."/>
        </authorList>
    </citation>
    <scope>NUCLEOTIDE SEQUENCE [LARGE SCALE GENOMIC DNA]</scope>
    <source>
        <strain evidence="1">ACIP1116281</strain>
    </source>
</reference>
<sequence length="62" mass="7090">MTLDTLLVVREEIGGDLDEALLRLCYQVQKRFQFSDDRTMSATEMEKLIDAHVTSLLDETKG</sequence>
<evidence type="ECO:0000313" key="1">
    <source>
        <dbReference type="EMBL" id="VDS03881.1"/>
    </source>
</evidence>
<protein>
    <submittedName>
        <fullName evidence="1">Uncharacterized protein</fullName>
    </submittedName>
</protein>
<proteinExistence type="predicted"/>
<dbReference type="InterPro" id="IPR046882">
    <property type="entry name" value="Sp-DndD"/>
</dbReference>
<dbReference type="EMBL" id="UZWD01000017">
    <property type="protein sequence ID" value="VDS03881.1"/>
    <property type="molecule type" value="Genomic_DNA"/>
</dbReference>